<sequence length="371" mass="43452">MILPFLLPGAGIMHCLSVSPSLVMSLIFIVLYLVDQVHALAEQLNIEFEDLPLPRRPTEIIWGLYHEESPRNREELSHERILKLFNYSSTLSRYSDIPFPLQYLESFEDITSRTYFVETPAKNSFLSEIAPVMYIQSDCETSTERDTYMKELMKYINVDSYGGCLNNKQLESKFTHDYLNHLNDDSFLQFIARYKFVMAIENGVCDDYITEKFWRAIKVGSVPIYFGSPSIRDWFPNKKSAIMLEDFPTPKILSEHLKKLMKNDTLYEKYLAHKIEQTITNERLINEYRMRPNQLDAMKTVEDFECLICKKLHQKRKGMLVERTIDKTHYNCPKPISALTLSVNPENDWVSSWDLAGKRAEKLCEKIMNME</sequence>
<evidence type="ECO:0000313" key="1">
    <source>
        <dbReference type="EMBL" id="KAI8436198.1"/>
    </source>
</evidence>
<accession>A0ACC0KIG8</accession>
<organism evidence="1 2">
    <name type="scientific">Choristoneura fumiferana</name>
    <name type="common">Spruce budworm moth</name>
    <name type="synonym">Archips fumiferana</name>
    <dbReference type="NCBI Taxonomy" id="7141"/>
    <lineage>
        <taxon>Eukaryota</taxon>
        <taxon>Metazoa</taxon>
        <taxon>Ecdysozoa</taxon>
        <taxon>Arthropoda</taxon>
        <taxon>Hexapoda</taxon>
        <taxon>Insecta</taxon>
        <taxon>Pterygota</taxon>
        <taxon>Neoptera</taxon>
        <taxon>Endopterygota</taxon>
        <taxon>Lepidoptera</taxon>
        <taxon>Glossata</taxon>
        <taxon>Ditrysia</taxon>
        <taxon>Tortricoidea</taxon>
        <taxon>Tortricidae</taxon>
        <taxon>Tortricinae</taxon>
        <taxon>Choristoneura</taxon>
    </lineage>
</organism>
<dbReference type="EMBL" id="CM046106">
    <property type="protein sequence ID" value="KAI8436198.1"/>
    <property type="molecule type" value="Genomic_DNA"/>
</dbReference>
<name>A0ACC0KIG8_CHOFU</name>
<dbReference type="Proteomes" id="UP001064048">
    <property type="component" value="Chromosome 6"/>
</dbReference>
<keyword evidence="2" id="KW-1185">Reference proteome</keyword>
<reference evidence="1 2" key="1">
    <citation type="journal article" date="2022" name="Genome Biol. Evol.">
        <title>The Spruce Budworm Genome: Reconstructing the Evolutionary History of Antifreeze Proteins.</title>
        <authorList>
            <person name="Beliveau C."/>
            <person name="Gagne P."/>
            <person name="Picq S."/>
            <person name="Vernygora O."/>
            <person name="Keeling C.I."/>
            <person name="Pinkney K."/>
            <person name="Doucet D."/>
            <person name="Wen F."/>
            <person name="Johnston J.S."/>
            <person name="Maaroufi H."/>
            <person name="Boyle B."/>
            <person name="Laroche J."/>
            <person name="Dewar K."/>
            <person name="Juretic N."/>
            <person name="Blackburn G."/>
            <person name="Nisole A."/>
            <person name="Brunet B."/>
            <person name="Brandao M."/>
            <person name="Lumley L."/>
            <person name="Duan J."/>
            <person name="Quan G."/>
            <person name="Lucarotti C.J."/>
            <person name="Roe A.D."/>
            <person name="Sperling F.A.H."/>
            <person name="Levesque R.C."/>
            <person name="Cusson M."/>
        </authorList>
    </citation>
    <scope>NUCLEOTIDE SEQUENCE [LARGE SCALE GENOMIC DNA]</scope>
    <source>
        <strain evidence="1">Glfc:IPQL:Cfum</strain>
    </source>
</reference>
<gene>
    <name evidence="1" type="ORF">MSG28_004269</name>
</gene>
<comment type="caution">
    <text evidence="1">The sequence shown here is derived from an EMBL/GenBank/DDBJ whole genome shotgun (WGS) entry which is preliminary data.</text>
</comment>
<evidence type="ECO:0000313" key="2">
    <source>
        <dbReference type="Proteomes" id="UP001064048"/>
    </source>
</evidence>
<protein>
    <submittedName>
        <fullName evidence="1">Uncharacterized protein</fullName>
    </submittedName>
</protein>
<proteinExistence type="predicted"/>